<accession>A0AAX2A9S2</accession>
<gene>
    <name evidence="2" type="ORF">ABIV_2342</name>
    <name evidence="3" type="ORF">CRV05_06790</name>
</gene>
<dbReference type="KEGG" id="hbv:ABIV_2342"/>
<keyword evidence="1" id="KW-0175">Coiled coil</keyword>
<evidence type="ECO:0008006" key="6">
    <source>
        <dbReference type="Google" id="ProtNLM"/>
    </source>
</evidence>
<proteinExistence type="predicted"/>
<reference evidence="2 4" key="2">
    <citation type="submission" date="2018-07" db="EMBL/GenBank/DDBJ databases">
        <title>Complete genome of the Arcobacter bivalviorum type strain LMG 26154.</title>
        <authorList>
            <person name="Miller W.G."/>
            <person name="Yee E."/>
            <person name="Bono J.L."/>
        </authorList>
    </citation>
    <scope>NUCLEOTIDE SEQUENCE [LARGE SCALE GENOMIC DNA]</scope>
    <source>
        <strain evidence="2 4">LMG 26154</strain>
    </source>
</reference>
<dbReference type="Proteomes" id="UP000289193">
    <property type="component" value="Unassembled WGS sequence"/>
</dbReference>
<evidence type="ECO:0000256" key="1">
    <source>
        <dbReference type="SAM" id="Coils"/>
    </source>
</evidence>
<reference evidence="3 5" key="1">
    <citation type="submission" date="2017-10" db="EMBL/GenBank/DDBJ databases">
        <title>Genomics of the genus Arcobacter.</title>
        <authorList>
            <person name="Perez-Cataluna A."/>
            <person name="Figueras M.J."/>
        </authorList>
    </citation>
    <scope>NUCLEOTIDE SEQUENCE [LARGE SCALE GENOMIC DNA]</scope>
    <source>
        <strain evidence="3 5">CECT 7835</strain>
    </source>
</reference>
<evidence type="ECO:0000313" key="3">
    <source>
        <dbReference type="EMBL" id="RXK10078.1"/>
    </source>
</evidence>
<evidence type="ECO:0000313" key="4">
    <source>
        <dbReference type="Proteomes" id="UP000253850"/>
    </source>
</evidence>
<evidence type="ECO:0000313" key="5">
    <source>
        <dbReference type="Proteomes" id="UP000289193"/>
    </source>
</evidence>
<dbReference type="AlphaFoldDB" id="A0AAX2A9S2"/>
<protein>
    <recommendedName>
        <fullName evidence="6">DUF4375 domain-containing protein</fullName>
    </recommendedName>
</protein>
<dbReference type="Proteomes" id="UP000253850">
    <property type="component" value="Chromosome"/>
</dbReference>
<dbReference type="EMBL" id="PDKM01000003">
    <property type="protein sequence ID" value="RXK10078.1"/>
    <property type="molecule type" value="Genomic_DNA"/>
</dbReference>
<dbReference type="RefSeq" id="WP_114840104.1">
    <property type="nucleotide sequence ID" value="NZ_CP031217.1"/>
</dbReference>
<keyword evidence="5" id="KW-1185">Reference proteome</keyword>
<name>A0AAX2A9S2_9BACT</name>
<evidence type="ECO:0000313" key="2">
    <source>
        <dbReference type="EMBL" id="AXH13316.1"/>
    </source>
</evidence>
<organism evidence="3 5">
    <name type="scientific">Halarcobacter bivalviorum</name>
    <dbReference type="NCBI Taxonomy" id="663364"/>
    <lineage>
        <taxon>Bacteria</taxon>
        <taxon>Pseudomonadati</taxon>
        <taxon>Campylobacterota</taxon>
        <taxon>Epsilonproteobacteria</taxon>
        <taxon>Campylobacterales</taxon>
        <taxon>Arcobacteraceae</taxon>
        <taxon>Halarcobacter</taxon>
    </lineage>
</organism>
<sequence length="193" mass="22742">MDKEELQEARTNPEFLDYLEKTRINAIAARDISALYEVLDSMLILDLDEEKINSVYQTILETSFEKVEIIVNNNQKLTLDDDHMYYIRALYEHGIEKWSYDNFDGAKDLLFVLSNIVEDEILVDSLQVHIIALANKTKLDDFYENEVDLNSCNSEEKYGYFITSFNKEVKSYLEENKTLLKEEYENLKHLLEN</sequence>
<dbReference type="EMBL" id="CP031217">
    <property type="protein sequence ID" value="AXH13316.1"/>
    <property type="molecule type" value="Genomic_DNA"/>
</dbReference>
<feature type="coiled-coil region" evidence="1">
    <location>
        <begin position="162"/>
        <end position="193"/>
    </location>
</feature>